<dbReference type="GO" id="GO:0016887">
    <property type="term" value="F:ATP hydrolysis activity"/>
    <property type="evidence" value="ECO:0007669"/>
    <property type="project" value="InterPro"/>
</dbReference>
<keyword evidence="8" id="KW-0472">Membrane</keyword>
<evidence type="ECO:0000256" key="8">
    <source>
        <dbReference type="ARBA" id="ARBA00023136"/>
    </source>
</evidence>
<dbReference type="PANTHER" id="PTHR42711:SF5">
    <property type="entry name" value="ABC TRANSPORTER ATP-BINDING PROTEIN NATA"/>
    <property type="match status" value="1"/>
</dbReference>
<comment type="similarity">
    <text evidence="2">Belongs to the ABC transporter superfamily.</text>
</comment>
<dbReference type="PROSITE" id="PS50893">
    <property type="entry name" value="ABC_TRANSPORTER_2"/>
    <property type="match status" value="1"/>
</dbReference>
<protein>
    <recommendedName>
        <fullName evidence="9">ABC transporter domain-containing protein</fullName>
    </recommendedName>
</protein>
<evidence type="ECO:0000256" key="7">
    <source>
        <dbReference type="ARBA" id="ARBA00022989"/>
    </source>
</evidence>
<evidence type="ECO:0000256" key="6">
    <source>
        <dbReference type="ARBA" id="ARBA00022840"/>
    </source>
</evidence>
<evidence type="ECO:0000259" key="9">
    <source>
        <dbReference type="PROSITE" id="PS50893"/>
    </source>
</evidence>
<keyword evidence="6" id="KW-0067">ATP-binding</keyword>
<dbReference type="PANTHER" id="PTHR42711">
    <property type="entry name" value="ABC TRANSPORTER ATP-BINDING PROTEIN"/>
    <property type="match status" value="1"/>
</dbReference>
<dbReference type="CDD" id="cd03263">
    <property type="entry name" value="ABC_subfamily_A"/>
    <property type="match status" value="1"/>
</dbReference>
<feature type="domain" description="ABC transporter" evidence="9">
    <location>
        <begin position="19"/>
        <end position="249"/>
    </location>
</feature>
<name>A0A0F9KB51_9ZZZZ</name>
<dbReference type="Gene3D" id="3.40.50.300">
    <property type="entry name" value="P-loop containing nucleotide triphosphate hydrolases"/>
    <property type="match status" value="1"/>
</dbReference>
<accession>A0A0F9KB51</accession>
<dbReference type="GO" id="GO:0016020">
    <property type="term" value="C:membrane"/>
    <property type="evidence" value="ECO:0007669"/>
    <property type="project" value="UniProtKB-SubCell"/>
</dbReference>
<dbReference type="SMART" id="SM00382">
    <property type="entry name" value="AAA"/>
    <property type="match status" value="1"/>
</dbReference>
<dbReference type="EMBL" id="LAZR01009556">
    <property type="protein sequence ID" value="KKM71916.1"/>
    <property type="molecule type" value="Genomic_DNA"/>
</dbReference>
<dbReference type="Pfam" id="PF00005">
    <property type="entry name" value="ABC_tran"/>
    <property type="match status" value="1"/>
</dbReference>
<evidence type="ECO:0000256" key="2">
    <source>
        <dbReference type="ARBA" id="ARBA00005417"/>
    </source>
</evidence>
<organism evidence="10">
    <name type="scientific">marine sediment metagenome</name>
    <dbReference type="NCBI Taxonomy" id="412755"/>
    <lineage>
        <taxon>unclassified sequences</taxon>
        <taxon>metagenomes</taxon>
        <taxon>ecological metagenomes</taxon>
    </lineage>
</organism>
<comment type="subcellular location">
    <subcellularLocation>
        <location evidence="1">Membrane</location>
        <topology evidence="1">Multi-pass membrane protein</topology>
    </subcellularLocation>
</comment>
<dbReference type="FunFam" id="3.40.50.300:FF:000335">
    <property type="entry name" value="ATP binding cassette subfamily A member 5"/>
    <property type="match status" value="1"/>
</dbReference>
<keyword evidence="5" id="KW-0547">Nucleotide-binding</keyword>
<evidence type="ECO:0000256" key="3">
    <source>
        <dbReference type="ARBA" id="ARBA00022448"/>
    </source>
</evidence>
<dbReference type="AlphaFoldDB" id="A0A0F9KB51"/>
<gene>
    <name evidence="10" type="ORF">LCGC14_1425760</name>
</gene>
<proteinExistence type="inferred from homology"/>
<evidence type="ECO:0000256" key="4">
    <source>
        <dbReference type="ARBA" id="ARBA00022692"/>
    </source>
</evidence>
<reference evidence="10" key="1">
    <citation type="journal article" date="2015" name="Nature">
        <title>Complex archaea that bridge the gap between prokaryotes and eukaryotes.</title>
        <authorList>
            <person name="Spang A."/>
            <person name="Saw J.H."/>
            <person name="Jorgensen S.L."/>
            <person name="Zaremba-Niedzwiedzka K."/>
            <person name="Martijn J."/>
            <person name="Lind A.E."/>
            <person name="van Eijk R."/>
            <person name="Schleper C."/>
            <person name="Guy L."/>
            <person name="Ettema T.J."/>
        </authorList>
    </citation>
    <scope>NUCLEOTIDE SEQUENCE</scope>
</reference>
<keyword evidence="3" id="KW-0813">Transport</keyword>
<dbReference type="GO" id="GO:0005524">
    <property type="term" value="F:ATP binding"/>
    <property type="evidence" value="ECO:0007669"/>
    <property type="project" value="UniProtKB-KW"/>
</dbReference>
<evidence type="ECO:0000313" key="10">
    <source>
        <dbReference type="EMBL" id="KKM71916.1"/>
    </source>
</evidence>
<evidence type="ECO:0000256" key="5">
    <source>
        <dbReference type="ARBA" id="ARBA00022741"/>
    </source>
</evidence>
<dbReference type="InterPro" id="IPR050763">
    <property type="entry name" value="ABC_transporter_ATP-binding"/>
</dbReference>
<dbReference type="InterPro" id="IPR003593">
    <property type="entry name" value="AAA+_ATPase"/>
</dbReference>
<dbReference type="SUPFAM" id="SSF52540">
    <property type="entry name" value="P-loop containing nucleoside triphosphate hydrolases"/>
    <property type="match status" value="1"/>
</dbReference>
<keyword evidence="7" id="KW-1133">Transmembrane helix</keyword>
<evidence type="ECO:0000256" key="1">
    <source>
        <dbReference type="ARBA" id="ARBA00004141"/>
    </source>
</evidence>
<dbReference type="InterPro" id="IPR003439">
    <property type="entry name" value="ABC_transporter-like_ATP-bd"/>
</dbReference>
<comment type="caution">
    <text evidence="10">The sequence shown here is derived from an EMBL/GenBank/DDBJ whole genome shotgun (WGS) entry which is preliminary data.</text>
</comment>
<keyword evidence="4" id="KW-0812">Transmembrane</keyword>
<sequence length="261" mass="28859">MSKAKNPEDILNPDDDNAIVIQGLSKRFGDILAVNDLNLEIKRGELFGLLGPNGAGKSTTINILSGLLKPTEGTAYVGGYNIRKDLKKIKELIGVCPQEAAVFKFLSGRENIELFGSLHGMTKKEAKERTRDLLEQANFIESSKRKAKGYSGGMARQLNLLIAIVSDPKIAYLDEPTVGMDARARRKTWEFIGSLKEQNKTVILTTHYIEEAEALSDRVGIIDYGKLVALGTPKELMDKHDSKNLEEVFLKITGRRITEGI</sequence>
<dbReference type="InterPro" id="IPR027417">
    <property type="entry name" value="P-loop_NTPase"/>
</dbReference>